<reference evidence="1 2" key="1">
    <citation type="submission" date="2014-06" db="EMBL/GenBank/DDBJ databases">
        <title>Evolutionary Origins and Diversification of the Mycorrhizal Mutualists.</title>
        <authorList>
            <consortium name="DOE Joint Genome Institute"/>
            <consortium name="Mycorrhizal Genomics Consortium"/>
            <person name="Kohler A."/>
            <person name="Kuo A."/>
            <person name="Nagy L.G."/>
            <person name="Floudas D."/>
            <person name="Copeland A."/>
            <person name="Barry K.W."/>
            <person name="Cichocki N."/>
            <person name="Veneault-Fourrey C."/>
            <person name="LaButti K."/>
            <person name="Lindquist E.A."/>
            <person name="Lipzen A."/>
            <person name="Lundell T."/>
            <person name="Morin E."/>
            <person name="Murat C."/>
            <person name="Riley R."/>
            <person name="Ohm R."/>
            <person name="Sun H."/>
            <person name="Tunlid A."/>
            <person name="Henrissat B."/>
            <person name="Grigoriev I.V."/>
            <person name="Hibbett D.S."/>
            <person name="Martin F."/>
        </authorList>
    </citation>
    <scope>NUCLEOTIDE SEQUENCE [LARGE SCALE GENOMIC DNA]</scope>
    <source>
        <strain evidence="1 2">SS14</strain>
    </source>
</reference>
<evidence type="ECO:0000313" key="2">
    <source>
        <dbReference type="Proteomes" id="UP000054279"/>
    </source>
</evidence>
<keyword evidence="2" id="KW-1185">Reference proteome</keyword>
<organism evidence="1 2">
    <name type="scientific">Sphaerobolus stellatus (strain SS14)</name>
    <dbReference type="NCBI Taxonomy" id="990650"/>
    <lineage>
        <taxon>Eukaryota</taxon>
        <taxon>Fungi</taxon>
        <taxon>Dikarya</taxon>
        <taxon>Basidiomycota</taxon>
        <taxon>Agaricomycotina</taxon>
        <taxon>Agaricomycetes</taxon>
        <taxon>Phallomycetidae</taxon>
        <taxon>Geastrales</taxon>
        <taxon>Sphaerobolaceae</taxon>
        <taxon>Sphaerobolus</taxon>
    </lineage>
</organism>
<gene>
    <name evidence="1" type="ORF">M422DRAFT_274181</name>
</gene>
<evidence type="ECO:0000313" key="1">
    <source>
        <dbReference type="EMBL" id="KIJ24932.1"/>
    </source>
</evidence>
<name>A0A0C9U789_SPHS4</name>
<dbReference type="EMBL" id="KN837446">
    <property type="protein sequence ID" value="KIJ24932.1"/>
    <property type="molecule type" value="Genomic_DNA"/>
</dbReference>
<dbReference type="AlphaFoldDB" id="A0A0C9U789"/>
<protein>
    <submittedName>
        <fullName evidence="1">Uncharacterized protein</fullName>
    </submittedName>
</protein>
<proteinExistence type="predicted"/>
<dbReference type="Proteomes" id="UP000054279">
    <property type="component" value="Unassembled WGS sequence"/>
</dbReference>
<accession>A0A0C9U789</accession>
<sequence length="147" mass="16936">MVSTSLHTPTHDLKSDFDLEDMDVDKLADLKKNDVFDDARQRVGAAWCAGQWLDFRNGLIKSPRVHPWPVNDADEPFEPRQLNEVYAVFVIPDTYCLCVTQEFDPTQCEQYTLHIQVASCYILIWNTPGKPHRSKSKFPYGNANDLY</sequence>
<dbReference type="HOGENOM" id="CLU_1769290_0_0_1"/>